<evidence type="ECO:0000259" key="1">
    <source>
        <dbReference type="Pfam" id="PF00578"/>
    </source>
</evidence>
<dbReference type="SUPFAM" id="SSF52833">
    <property type="entry name" value="Thioredoxin-like"/>
    <property type="match status" value="1"/>
</dbReference>
<feature type="domain" description="Alkyl hydroperoxide reductase subunit C/ Thiol specific antioxidant" evidence="1">
    <location>
        <begin position="50"/>
        <end position="137"/>
    </location>
</feature>
<dbReference type="OrthoDB" id="9788279at2"/>
<dbReference type="GO" id="GO:0016491">
    <property type="term" value="F:oxidoreductase activity"/>
    <property type="evidence" value="ECO:0007669"/>
    <property type="project" value="InterPro"/>
</dbReference>
<dbReference type="Gene3D" id="3.40.30.10">
    <property type="entry name" value="Glutaredoxin"/>
    <property type="match status" value="1"/>
</dbReference>
<name>G0A2B0_METMM</name>
<accession>G0A2B0</accession>
<proteinExistence type="predicted"/>
<dbReference type="Proteomes" id="UP000008888">
    <property type="component" value="Chromosome"/>
</dbReference>
<evidence type="ECO:0000313" key="2">
    <source>
        <dbReference type="EMBL" id="AEF98922.1"/>
    </source>
</evidence>
<gene>
    <name evidence="2" type="ordered locus">Metme_0478</name>
</gene>
<keyword evidence="3" id="KW-1185">Reference proteome</keyword>
<reference evidence="3" key="3">
    <citation type="submission" date="2011-05" db="EMBL/GenBank/DDBJ databases">
        <title>Complete sequence of Methylomonas methanica MC09.</title>
        <authorList>
            <consortium name="US DOE Joint Genome Institute"/>
            <person name="Lucas S."/>
            <person name="Han J."/>
            <person name="Lapidus A."/>
            <person name="Cheng J.-F."/>
            <person name="Goodwin L."/>
            <person name="Pitluck S."/>
            <person name="Peters L."/>
            <person name="Mikhailova N."/>
            <person name="Teshima H."/>
            <person name="Han C."/>
            <person name="Tapia R."/>
            <person name="Land M."/>
            <person name="Hauser L."/>
            <person name="Kyrpides N."/>
            <person name="Ivanova N."/>
            <person name="Pagani I."/>
            <person name="Stein L."/>
            <person name="Woyke T."/>
        </authorList>
    </citation>
    <scope>NUCLEOTIDE SEQUENCE [LARGE SCALE GENOMIC DNA]</scope>
    <source>
        <strain evidence="3">MC09</strain>
    </source>
</reference>
<dbReference type="InterPro" id="IPR036249">
    <property type="entry name" value="Thioredoxin-like_sf"/>
</dbReference>
<dbReference type="STRING" id="857087.Metme_0478"/>
<dbReference type="PANTHER" id="PTHR42852">
    <property type="entry name" value="THIOL:DISULFIDE INTERCHANGE PROTEIN DSBE"/>
    <property type="match status" value="1"/>
</dbReference>
<dbReference type="EMBL" id="CP002738">
    <property type="protein sequence ID" value="AEF98922.1"/>
    <property type="molecule type" value="Genomic_DNA"/>
</dbReference>
<reference evidence="2 3" key="1">
    <citation type="journal article" date="2011" name="J. Bacteriol.">
        <title>Complete Genome Sequence of the Aerobic Marine Methanotroph Methylomonas methanica MC09.</title>
        <authorList>
            <person name="Boden R."/>
            <person name="Cunliffe M."/>
            <person name="Scanlan J."/>
            <person name="Moussard H."/>
            <person name="Kits K.D."/>
            <person name="Klotz M.G."/>
            <person name="Jetten M.S."/>
            <person name="Vuilleumier S."/>
            <person name="Han J."/>
            <person name="Peters L."/>
            <person name="Mikhailova N."/>
            <person name="Teshima H."/>
            <person name="Tapia R."/>
            <person name="Kyrpides N."/>
            <person name="Ivanova N."/>
            <person name="Pagani I."/>
            <person name="Cheng J.F."/>
            <person name="Goodwin L."/>
            <person name="Han C."/>
            <person name="Hauser L."/>
            <person name="Land M.L."/>
            <person name="Lapidus A."/>
            <person name="Lucas S."/>
            <person name="Pitluck S."/>
            <person name="Woyke T."/>
            <person name="Stein L."/>
            <person name="Murrell J.C."/>
        </authorList>
    </citation>
    <scope>NUCLEOTIDE SEQUENCE [LARGE SCALE GENOMIC DNA]</scope>
    <source>
        <strain evidence="2 3">MC09</strain>
    </source>
</reference>
<dbReference type="CDD" id="cd03011">
    <property type="entry name" value="TlpA_like_ScsD_MtbDsbE"/>
    <property type="match status" value="1"/>
</dbReference>
<reference key="2">
    <citation type="submission" date="2011-05" db="EMBL/GenBank/DDBJ databases">
        <title>Complete genome sequence of the aerobic marine methanotroph Methylomonas methanica MC09.</title>
        <authorList>
            <person name="Boden R."/>
            <person name="Cunliffe M."/>
            <person name="Scanlan J."/>
            <person name="Moussard H."/>
            <person name="Kits K.D."/>
            <person name="Klotz M."/>
            <person name="Jetten M."/>
            <person name="Vuilleumier S."/>
            <person name="Han J."/>
            <person name="Peters L."/>
            <person name="Mikhailova N."/>
            <person name="Teshima H."/>
            <person name="Tapia R."/>
            <person name="Kyrpides N."/>
            <person name="Ivanova N."/>
            <person name="Pagani I."/>
            <person name="Cheng J.-F."/>
            <person name="Goodwin L."/>
            <person name="Han C."/>
            <person name="Hauser L."/>
            <person name="Land M."/>
            <person name="Lapidus A."/>
            <person name="Lucas S."/>
            <person name="Pitluck S."/>
            <person name="Woyke T."/>
            <person name="Stein L.Y."/>
            <person name="Murrell C."/>
        </authorList>
    </citation>
    <scope>NUCLEOTIDE SEQUENCE</scope>
    <source>
        <strain>MC09</strain>
    </source>
</reference>
<dbReference type="AlphaFoldDB" id="G0A2B0"/>
<dbReference type="Pfam" id="PF00578">
    <property type="entry name" value="AhpC-TSA"/>
    <property type="match status" value="1"/>
</dbReference>
<dbReference type="InterPro" id="IPR050553">
    <property type="entry name" value="Thioredoxin_ResA/DsbE_sf"/>
</dbReference>
<dbReference type="InterPro" id="IPR000866">
    <property type="entry name" value="AhpC/TSA"/>
</dbReference>
<dbReference type="GO" id="GO:0016209">
    <property type="term" value="F:antioxidant activity"/>
    <property type="evidence" value="ECO:0007669"/>
    <property type="project" value="InterPro"/>
</dbReference>
<dbReference type="PANTHER" id="PTHR42852:SF17">
    <property type="entry name" value="THIOREDOXIN-LIKE PROTEIN HI_1115"/>
    <property type="match status" value="1"/>
</dbReference>
<sequence length="159" mass="17504">MLKKSAFYIFAVLFVFAGQFLATRGLVTGQPPLIAQTTLSNRNPMPLVAKGPALIYFWAEWCGVCRGMQGNISAVLRDIPGITIAVRSGNDRQLAEYLHKNKLEWTAVNDQDGGISQQYGVQAVPALFFLNGQGHIVFTSAGYTSEWGLRLRLWLSGLL</sequence>
<dbReference type="eggNOG" id="COG0526">
    <property type="taxonomic scope" value="Bacteria"/>
</dbReference>
<evidence type="ECO:0000313" key="3">
    <source>
        <dbReference type="Proteomes" id="UP000008888"/>
    </source>
</evidence>
<protein>
    <submittedName>
        <fullName evidence="2">Alkyl hydroperoxide reductase/ Thiol specific antioxidant/ Mal allergen</fullName>
    </submittedName>
</protein>
<organism evidence="2 3">
    <name type="scientific">Methylomonas methanica (strain DSM 25384 / MC09)</name>
    <dbReference type="NCBI Taxonomy" id="857087"/>
    <lineage>
        <taxon>Bacteria</taxon>
        <taxon>Pseudomonadati</taxon>
        <taxon>Pseudomonadota</taxon>
        <taxon>Gammaproteobacteria</taxon>
        <taxon>Methylococcales</taxon>
        <taxon>Methylococcaceae</taxon>
        <taxon>Methylomonas</taxon>
    </lineage>
</organism>
<dbReference type="HOGENOM" id="CLU_042529_10_0_6"/>
<dbReference type="KEGG" id="mmt:Metme_0478"/>